<dbReference type="EMBL" id="JBJKTR010000020">
    <property type="protein sequence ID" value="KAL3330657.1"/>
    <property type="molecule type" value="Genomic_DNA"/>
</dbReference>
<reference evidence="2 3" key="1">
    <citation type="submission" date="2024-05" db="EMBL/GenBank/DDBJ databases">
        <title>De novo assembly of an allotetraploid wild potato.</title>
        <authorList>
            <person name="Hosaka A.J."/>
        </authorList>
    </citation>
    <scope>NUCLEOTIDE SEQUENCE [LARGE SCALE GENOMIC DNA]</scope>
    <source>
        <tissue evidence="2">Young leaves</tissue>
    </source>
</reference>
<dbReference type="AlphaFoldDB" id="A0ABD2RGT3"/>
<dbReference type="Proteomes" id="UP001627284">
    <property type="component" value="Unassembled WGS sequence"/>
</dbReference>
<evidence type="ECO:0000313" key="2">
    <source>
        <dbReference type="EMBL" id="KAL3330657.1"/>
    </source>
</evidence>
<dbReference type="Pfam" id="PF08387">
    <property type="entry name" value="FBD"/>
    <property type="match status" value="1"/>
</dbReference>
<protein>
    <recommendedName>
        <fullName evidence="1">FBD domain-containing protein</fullName>
    </recommendedName>
</protein>
<evidence type="ECO:0000259" key="1">
    <source>
        <dbReference type="Pfam" id="PF08387"/>
    </source>
</evidence>
<gene>
    <name evidence="2" type="ORF">AABB24_034468</name>
</gene>
<feature type="domain" description="FBD" evidence="1">
    <location>
        <begin position="56"/>
        <end position="86"/>
    </location>
</feature>
<dbReference type="InterPro" id="IPR006566">
    <property type="entry name" value="FBD"/>
</dbReference>
<proteinExistence type="predicted"/>
<evidence type="ECO:0000313" key="3">
    <source>
        <dbReference type="Proteomes" id="UP001627284"/>
    </source>
</evidence>
<accession>A0ABD2RGT3</accession>
<keyword evidence="3" id="KW-1185">Reference proteome</keyword>
<name>A0ABD2RGT3_9SOLN</name>
<organism evidence="2 3">
    <name type="scientific">Solanum stoloniferum</name>
    <dbReference type="NCBI Taxonomy" id="62892"/>
    <lineage>
        <taxon>Eukaryota</taxon>
        <taxon>Viridiplantae</taxon>
        <taxon>Streptophyta</taxon>
        <taxon>Embryophyta</taxon>
        <taxon>Tracheophyta</taxon>
        <taxon>Spermatophyta</taxon>
        <taxon>Magnoliopsida</taxon>
        <taxon>eudicotyledons</taxon>
        <taxon>Gunneridae</taxon>
        <taxon>Pentapetalae</taxon>
        <taxon>asterids</taxon>
        <taxon>lamiids</taxon>
        <taxon>Solanales</taxon>
        <taxon>Solanaceae</taxon>
        <taxon>Solanoideae</taxon>
        <taxon>Solaneae</taxon>
        <taxon>Solanum</taxon>
    </lineage>
</organism>
<comment type="caution">
    <text evidence="2">The sequence shown here is derived from an EMBL/GenBank/DDBJ whole genome shotgun (WGS) entry which is preliminary data.</text>
</comment>
<sequence length="122" mass="14097">MFFRSIKHVSSVIYLIKSFPKLQKLTIECRMNSEAVEPVVQYLQDQSSLCGAVKLLQKVHMNMFRGLEVEMEFLRLILASAPVLEEISAWNYAHILCLSAREIMDEMKQYQRASPNVKFIVG</sequence>